<dbReference type="Pfam" id="PF01535">
    <property type="entry name" value="PPR"/>
    <property type="match status" value="7"/>
</dbReference>
<dbReference type="NCBIfam" id="TIGR00756">
    <property type="entry name" value="PPR"/>
    <property type="match status" value="3"/>
</dbReference>
<evidence type="ECO:0000313" key="4">
    <source>
        <dbReference type="Proteomes" id="UP000631114"/>
    </source>
</evidence>
<evidence type="ECO:0008006" key="5">
    <source>
        <dbReference type="Google" id="ProtNLM"/>
    </source>
</evidence>
<accession>A0A835HT88</accession>
<gene>
    <name evidence="3" type="ORF">IFM89_016106</name>
</gene>
<keyword evidence="1" id="KW-0677">Repeat</keyword>
<organism evidence="3 4">
    <name type="scientific">Coptis chinensis</name>
    <dbReference type="NCBI Taxonomy" id="261450"/>
    <lineage>
        <taxon>Eukaryota</taxon>
        <taxon>Viridiplantae</taxon>
        <taxon>Streptophyta</taxon>
        <taxon>Embryophyta</taxon>
        <taxon>Tracheophyta</taxon>
        <taxon>Spermatophyta</taxon>
        <taxon>Magnoliopsida</taxon>
        <taxon>Ranunculales</taxon>
        <taxon>Ranunculaceae</taxon>
        <taxon>Coptidoideae</taxon>
        <taxon>Coptis</taxon>
    </lineage>
</organism>
<evidence type="ECO:0000256" key="1">
    <source>
        <dbReference type="ARBA" id="ARBA00022737"/>
    </source>
</evidence>
<evidence type="ECO:0000256" key="2">
    <source>
        <dbReference type="PROSITE-ProRule" id="PRU00708"/>
    </source>
</evidence>
<dbReference type="OrthoDB" id="198885at2759"/>
<dbReference type="InterPro" id="IPR002885">
    <property type="entry name" value="PPR_rpt"/>
</dbReference>
<proteinExistence type="predicted"/>
<keyword evidence="4" id="KW-1185">Reference proteome</keyword>
<feature type="repeat" description="PPR" evidence="2">
    <location>
        <begin position="405"/>
        <end position="439"/>
    </location>
</feature>
<dbReference type="GO" id="GO:0003723">
    <property type="term" value="F:RNA binding"/>
    <property type="evidence" value="ECO:0007669"/>
    <property type="project" value="InterPro"/>
</dbReference>
<dbReference type="PANTHER" id="PTHR47926">
    <property type="entry name" value="PENTATRICOPEPTIDE REPEAT-CONTAINING PROTEIN"/>
    <property type="match status" value="1"/>
</dbReference>
<dbReference type="Pfam" id="PF13041">
    <property type="entry name" value="PPR_2"/>
    <property type="match status" value="3"/>
</dbReference>
<dbReference type="Gene3D" id="1.25.40.10">
    <property type="entry name" value="Tetratricopeptide repeat domain"/>
    <property type="match status" value="5"/>
</dbReference>
<dbReference type="InterPro" id="IPR046848">
    <property type="entry name" value="E_motif"/>
</dbReference>
<protein>
    <recommendedName>
        <fullName evidence="5">Pentatricopeptide repeat-containing protein</fullName>
    </recommendedName>
</protein>
<comment type="caution">
    <text evidence="3">The sequence shown here is derived from an EMBL/GenBank/DDBJ whole genome shotgun (WGS) entry which is preliminary data.</text>
</comment>
<sequence length="708" mass="80233">MLDRNVFTWNSIISAHIHNRDITKARHFFDSAPFKDSVTYNTMISAYANTSSLELEGVKVFSSMQDTGTPFDDFTLTTMLNLTAKLLVLSYGKQLHSYMVKTANDSNSFTVSSLIDMYSKCGTFDDALRVFKGSSGLMDLVSKNAMVAACCREGDMDMASELFWRFSELNDTVSWNTLISGYAQNGCLGKALELFVLMGEIGMRWNEHTFTSVLSACSSLKSQKHGREVHAWILKNGLCLNPYISSGIVDMYCKCDNIEYAELVNASTGTENVFSVSSLIVGHSSRGDMVEARRLFDSLKEKNSVVWTALFSGYVRLRNCDAVFELFLDFNTNETQVPDALILINVLGGCAIQAALHPGKQIHTYMVRMGIKLDERLRSSLADMYAKCGEIEYAERIFKRAPCRDRVMYNSMIAGYAHHGYENKAIRLFEEMLERSITPDAITFIALLSACRHAGLVELGYKYFASMKQDYGILPEIDHYSCMVDLYGRTNCLDKAVELMKEIPVKRDAVIWGTFLNACMTNESMELAREAEESLLRIEADNGARYVQLANVYAAEGNWREMCRIRGKMRGGEVRKLAGCSWRWIMKLAKDQLLMQILEGVHHFCHMPNHKMNVVHVVQSQWFSTMKKEYLKFSAPWSGRHGKFYQTVAMLQFYEKCAIRLVQSSPESQNGLPTRINGDFIEDGKEDALLNDFSQHLRDRMMAVPNPE</sequence>
<dbReference type="Pfam" id="PF20431">
    <property type="entry name" value="E_motif"/>
    <property type="match status" value="1"/>
</dbReference>
<dbReference type="FunFam" id="1.25.40.10:FF:000090">
    <property type="entry name" value="Pentatricopeptide repeat-containing protein, chloroplastic"/>
    <property type="match status" value="1"/>
</dbReference>
<dbReference type="AlphaFoldDB" id="A0A835HT88"/>
<dbReference type="InterPro" id="IPR046960">
    <property type="entry name" value="PPR_At4g14850-like_plant"/>
</dbReference>
<evidence type="ECO:0000313" key="3">
    <source>
        <dbReference type="EMBL" id="KAF9605341.1"/>
    </source>
</evidence>
<dbReference type="GO" id="GO:0009451">
    <property type="term" value="P:RNA modification"/>
    <property type="evidence" value="ECO:0007669"/>
    <property type="project" value="InterPro"/>
</dbReference>
<feature type="repeat" description="PPR" evidence="2">
    <location>
        <begin position="36"/>
        <end position="71"/>
    </location>
</feature>
<reference evidence="3 4" key="1">
    <citation type="submission" date="2020-10" db="EMBL/GenBank/DDBJ databases">
        <title>The Coptis chinensis genome and diversification of protoberbering-type alkaloids.</title>
        <authorList>
            <person name="Wang B."/>
            <person name="Shu S."/>
            <person name="Song C."/>
            <person name="Liu Y."/>
        </authorList>
    </citation>
    <scope>NUCLEOTIDE SEQUENCE [LARGE SCALE GENOMIC DNA]</scope>
    <source>
        <strain evidence="3">HL-2020</strain>
        <tissue evidence="3">Leaf</tissue>
    </source>
</reference>
<feature type="repeat" description="PPR" evidence="2">
    <location>
        <begin position="171"/>
        <end position="205"/>
    </location>
</feature>
<dbReference type="InterPro" id="IPR011990">
    <property type="entry name" value="TPR-like_helical_dom_sf"/>
</dbReference>
<name>A0A835HT88_9MAGN</name>
<dbReference type="Proteomes" id="UP000631114">
    <property type="component" value="Unassembled WGS sequence"/>
</dbReference>
<dbReference type="PROSITE" id="PS51375">
    <property type="entry name" value="PPR"/>
    <property type="match status" value="3"/>
</dbReference>
<dbReference type="EMBL" id="JADFTS010000005">
    <property type="protein sequence ID" value="KAF9605341.1"/>
    <property type="molecule type" value="Genomic_DNA"/>
</dbReference>
<dbReference type="PANTHER" id="PTHR47926:SF387">
    <property type="entry name" value="PENTATRICOPEPTIDE REPEAT-CONTAINING PROTEIN"/>
    <property type="match status" value="1"/>
</dbReference>